<protein>
    <submittedName>
        <fullName evidence="6">Uncharacterized protein</fullName>
    </submittedName>
</protein>
<dbReference type="EMBL" id="JAPUFD010000009">
    <property type="protein sequence ID" value="MDI1489518.1"/>
    <property type="molecule type" value="Genomic_DNA"/>
</dbReference>
<feature type="transmembrane region" description="Helical" evidence="5">
    <location>
        <begin position="158"/>
        <end position="183"/>
    </location>
</feature>
<evidence type="ECO:0000313" key="6">
    <source>
        <dbReference type="EMBL" id="MDI1489518.1"/>
    </source>
</evidence>
<accession>A0AA43QRE9</accession>
<gene>
    <name evidence="6" type="ORF">OHK93_008797</name>
</gene>
<keyword evidence="2 5" id="KW-0812">Transmembrane</keyword>
<evidence type="ECO:0000256" key="2">
    <source>
        <dbReference type="ARBA" id="ARBA00022692"/>
    </source>
</evidence>
<evidence type="ECO:0000256" key="4">
    <source>
        <dbReference type="ARBA" id="ARBA00023136"/>
    </source>
</evidence>
<comment type="caution">
    <text evidence="6">The sequence shown here is derived from an EMBL/GenBank/DDBJ whole genome shotgun (WGS) entry which is preliminary data.</text>
</comment>
<proteinExistence type="predicted"/>
<dbReference type="PANTHER" id="PTHR42723">
    <property type="entry name" value="CHLOROPHYLL SYNTHASE"/>
    <property type="match status" value="1"/>
</dbReference>
<name>A0AA43QRE9_9LECA</name>
<dbReference type="GO" id="GO:0016765">
    <property type="term" value="F:transferase activity, transferring alkyl or aryl (other than methyl) groups"/>
    <property type="evidence" value="ECO:0007669"/>
    <property type="project" value="InterPro"/>
</dbReference>
<dbReference type="CDD" id="cd13965">
    <property type="entry name" value="PT_UbiA_3"/>
    <property type="match status" value="1"/>
</dbReference>
<organism evidence="6 7">
    <name type="scientific">Ramalina farinacea</name>
    <dbReference type="NCBI Taxonomy" id="258253"/>
    <lineage>
        <taxon>Eukaryota</taxon>
        <taxon>Fungi</taxon>
        <taxon>Dikarya</taxon>
        <taxon>Ascomycota</taxon>
        <taxon>Pezizomycotina</taxon>
        <taxon>Lecanoromycetes</taxon>
        <taxon>OSLEUM clade</taxon>
        <taxon>Lecanoromycetidae</taxon>
        <taxon>Lecanorales</taxon>
        <taxon>Lecanorineae</taxon>
        <taxon>Ramalinaceae</taxon>
        <taxon>Ramalina</taxon>
    </lineage>
</organism>
<dbReference type="Proteomes" id="UP001161017">
    <property type="component" value="Unassembled WGS sequence"/>
</dbReference>
<sequence>MEKEEDHQALAELVQAMNIEQSMHVSLTTPLPPPPFPKKVVPTNSSHTQAKPILPYPLHHLHTLWLFTVNDIKSILIPQSAFGIITALSGPLLTTNPSPSLSAVLSTLPRVLLWTYLNLLTFDISNQRLPTSLVEDSVNKPWRALPSKRLSMAQARRLLCFLIPCVIATTFWLGGCLETLVMMSLTWMYNDLHGADEHYAIRNLINAAGFMTYNYGTSRVAVGQGHALNSVLEYQWVPMVGGVVLTTLQMQDMSDQKGDAERGRGTLPLVWGDGVARWSIAVPVMIWSLVCPAFWQLGLLSLGFALPVMVGGVLAGRVLLLRGVENDKATWKVWCGWMMVLYALPLFKDHSVVSRALDGFAPFQLGSLGVVTRSAHSLGINVLSL</sequence>
<comment type="subcellular location">
    <subcellularLocation>
        <location evidence="1">Membrane</location>
        <topology evidence="1">Multi-pass membrane protein</topology>
    </subcellularLocation>
</comment>
<dbReference type="AlphaFoldDB" id="A0AA43QRE9"/>
<keyword evidence="3 5" id="KW-1133">Transmembrane helix</keyword>
<evidence type="ECO:0000256" key="5">
    <source>
        <dbReference type="SAM" id="Phobius"/>
    </source>
</evidence>
<dbReference type="PANTHER" id="PTHR42723:SF1">
    <property type="entry name" value="CHLOROPHYLL SYNTHASE, CHLOROPLASTIC"/>
    <property type="match status" value="1"/>
</dbReference>
<evidence type="ECO:0000313" key="7">
    <source>
        <dbReference type="Proteomes" id="UP001161017"/>
    </source>
</evidence>
<reference evidence="6" key="1">
    <citation type="journal article" date="2023" name="Genome Biol. Evol.">
        <title>First Whole Genome Sequence and Flow Cytometry Genome Size Data for the Lichen-Forming Fungus Ramalina farinacea (Ascomycota).</title>
        <authorList>
            <person name="Llewellyn T."/>
            <person name="Mian S."/>
            <person name="Hill R."/>
            <person name="Leitch I.J."/>
            <person name="Gaya E."/>
        </authorList>
    </citation>
    <scope>NUCLEOTIDE SEQUENCE</scope>
    <source>
        <strain evidence="6">LIQ254RAFAR</strain>
    </source>
</reference>
<feature type="transmembrane region" description="Helical" evidence="5">
    <location>
        <begin position="302"/>
        <end position="323"/>
    </location>
</feature>
<keyword evidence="4 5" id="KW-0472">Membrane</keyword>
<keyword evidence="7" id="KW-1185">Reference proteome</keyword>
<dbReference type="InterPro" id="IPR000537">
    <property type="entry name" value="UbiA_prenyltransferase"/>
</dbReference>
<evidence type="ECO:0000256" key="3">
    <source>
        <dbReference type="ARBA" id="ARBA00022989"/>
    </source>
</evidence>
<dbReference type="InterPro" id="IPR050475">
    <property type="entry name" value="Prenyltransferase_related"/>
</dbReference>
<evidence type="ECO:0000256" key="1">
    <source>
        <dbReference type="ARBA" id="ARBA00004141"/>
    </source>
</evidence>
<dbReference type="Pfam" id="PF01040">
    <property type="entry name" value="UbiA"/>
    <property type="match status" value="1"/>
</dbReference>
<dbReference type="GO" id="GO:0016020">
    <property type="term" value="C:membrane"/>
    <property type="evidence" value="ECO:0007669"/>
    <property type="project" value="UniProtKB-SubCell"/>
</dbReference>